<evidence type="ECO:0000313" key="1">
    <source>
        <dbReference type="EMBL" id="QRC96200.1"/>
    </source>
</evidence>
<keyword evidence="2" id="KW-1185">Reference proteome</keyword>
<dbReference type="EMBL" id="CP069028">
    <property type="protein sequence ID" value="QRC96200.1"/>
    <property type="molecule type" value="Genomic_DNA"/>
</dbReference>
<proteinExistence type="predicted"/>
<name>A0A7U2F3W1_PHANO</name>
<evidence type="ECO:0000313" key="2">
    <source>
        <dbReference type="Proteomes" id="UP000663193"/>
    </source>
</evidence>
<organism evidence="1 2">
    <name type="scientific">Phaeosphaeria nodorum (strain SN15 / ATCC MYA-4574 / FGSC 10173)</name>
    <name type="common">Glume blotch fungus</name>
    <name type="synonym">Parastagonospora nodorum</name>
    <dbReference type="NCBI Taxonomy" id="321614"/>
    <lineage>
        <taxon>Eukaryota</taxon>
        <taxon>Fungi</taxon>
        <taxon>Dikarya</taxon>
        <taxon>Ascomycota</taxon>
        <taxon>Pezizomycotina</taxon>
        <taxon>Dothideomycetes</taxon>
        <taxon>Pleosporomycetidae</taxon>
        <taxon>Pleosporales</taxon>
        <taxon>Pleosporineae</taxon>
        <taxon>Phaeosphaeriaceae</taxon>
        <taxon>Parastagonospora</taxon>
    </lineage>
</organism>
<reference evidence="2" key="1">
    <citation type="journal article" date="2021" name="BMC Genomics">
        <title>Chromosome-level genome assembly and manually-curated proteome of model necrotroph Parastagonospora nodorum Sn15 reveals a genome-wide trove of candidate effector homologs, and redundancy of virulence-related functions within an accessory chromosome.</title>
        <authorList>
            <person name="Bertazzoni S."/>
            <person name="Jones D.A.B."/>
            <person name="Phan H.T."/>
            <person name="Tan K.-C."/>
            <person name="Hane J.K."/>
        </authorList>
    </citation>
    <scope>NUCLEOTIDE SEQUENCE [LARGE SCALE GENOMIC DNA]</scope>
    <source>
        <strain evidence="2">SN15 / ATCC MYA-4574 / FGSC 10173)</strain>
    </source>
</reference>
<sequence>MPRMFENHLVYQSCGTDPYLTGIVKRHLGLSGNGLSSARIAKSWFAGQCGAVEAMGRRNFPEAVLVLVNYALTQHEDWLTSRALSSRDHIRLFNTLFLRQTCIHSSRCAVFAAVYTAIMQSLAR</sequence>
<accession>A0A7U2F3W1</accession>
<dbReference type="Proteomes" id="UP000663193">
    <property type="component" value="Chromosome 6"/>
</dbReference>
<gene>
    <name evidence="1" type="ORF">JI435_408410</name>
</gene>
<dbReference type="VEuPathDB" id="FungiDB:JI435_408410"/>
<dbReference type="AlphaFoldDB" id="A0A7U2F3W1"/>
<protein>
    <submittedName>
        <fullName evidence="1">Uncharacterized protein</fullName>
    </submittedName>
</protein>